<gene>
    <name evidence="3" type="ORF">BGZ65_012976</name>
</gene>
<evidence type="ECO:0000313" key="3">
    <source>
        <dbReference type="EMBL" id="KAF9984652.1"/>
    </source>
</evidence>
<dbReference type="CDD" id="cd00167">
    <property type="entry name" value="SANT"/>
    <property type="match status" value="1"/>
</dbReference>
<reference evidence="3" key="1">
    <citation type="journal article" date="2020" name="Fungal Divers.">
        <title>Resolving the Mortierellaceae phylogeny through synthesis of multi-gene phylogenetics and phylogenomics.</title>
        <authorList>
            <person name="Vandepol N."/>
            <person name="Liber J."/>
            <person name="Desiro A."/>
            <person name="Na H."/>
            <person name="Kennedy M."/>
            <person name="Barry K."/>
            <person name="Grigoriev I.V."/>
            <person name="Miller A.N."/>
            <person name="O'Donnell K."/>
            <person name="Stajich J.E."/>
            <person name="Bonito G."/>
        </authorList>
    </citation>
    <scope>NUCLEOTIDE SEQUENCE</scope>
    <source>
        <strain evidence="3">MES-2147</strain>
    </source>
</reference>
<dbReference type="PROSITE" id="PS50090">
    <property type="entry name" value="MYB_LIKE"/>
    <property type="match status" value="1"/>
</dbReference>
<evidence type="ECO:0000313" key="4">
    <source>
        <dbReference type="Proteomes" id="UP000749646"/>
    </source>
</evidence>
<protein>
    <recommendedName>
        <fullName evidence="2">Myb-like domain-containing protein</fullName>
    </recommendedName>
</protein>
<evidence type="ECO:0000259" key="2">
    <source>
        <dbReference type="PROSITE" id="PS50090"/>
    </source>
</evidence>
<dbReference type="EMBL" id="JAAAHW010003367">
    <property type="protein sequence ID" value="KAF9984652.1"/>
    <property type="molecule type" value="Genomic_DNA"/>
</dbReference>
<dbReference type="Gene3D" id="1.10.10.60">
    <property type="entry name" value="Homeodomain-like"/>
    <property type="match status" value="1"/>
</dbReference>
<accession>A0A9P6MA76</accession>
<dbReference type="AlphaFoldDB" id="A0A9P6MA76"/>
<sequence>MNLDRTAGEIEEEYTRLYAEIPDSEEDCLDHDHTRVIEEPGSLSTPCHTVTSSALSTRTSQDNIAVVLFERARDSHISPMPIRSPPEPEDEEEEEEVDDEEDEVQYQHRSRHQRTMSDGRPQRMVRVWTLEQSEYLKNLIEVHFPGAYRINWVWVAAQMGNAFTRKQCKNKWEIIRRRMGTEDEKCTLERSRRGNSSASTPRVFKRVARDNNPTTLGCEYGSTWAVSLSKREHWIGRWSHASFLINFCSLYHGQGDVITGTARFRGT</sequence>
<evidence type="ECO:0000256" key="1">
    <source>
        <dbReference type="SAM" id="MobiDB-lite"/>
    </source>
</evidence>
<dbReference type="SUPFAM" id="SSF46689">
    <property type="entry name" value="Homeodomain-like"/>
    <property type="match status" value="1"/>
</dbReference>
<dbReference type="InterPro" id="IPR009057">
    <property type="entry name" value="Homeodomain-like_sf"/>
</dbReference>
<organism evidence="3 4">
    <name type="scientific">Modicella reniformis</name>
    <dbReference type="NCBI Taxonomy" id="1440133"/>
    <lineage>
        <taxon>Eukaryota</taxon>
        <taxon>Fungi</taxon>
        <taxon>Fungi incertae sedis</taxon>
        <taxon>Mucoromycota</taxon>
        <taxon>Mortierellomycotina</taxon>
        <taxon>Mortierellomycetes</taxon>
        <taxon>Mortierellales</taxon>
        <taxon>Mortierellaceae</taxon>
        <taxon>Modicella</taxon>
    </lineage>
</organism>
<feature type="domain" description="Myb-like" evidence="2">
    <location>
        <begin position="120"/>
        <end position="176"/>
    </location>
</feature>
<dbReference type="InterPro" id="IPR001005">
    <property type="entry name" value="SANT/Myb"/>
</dbReference>
<proteinExistence type="predicted"/>
<dbReference type="Proteomes" id="UP000749646">
    <property type="component" value="Unassembled WGS sequence"/>
</dbReference>
<comment type="caution">
    <text evidence="3">The sequence shown here is derived from an EMBL/GenBank/DDBJ whole genome shotgun (WGS) entry which is preliminary data.</text>
</comment>
<name>A0A9P6MA76_9FUNG</name>
<feature type="region of interest" description="Disordered" evidence="1">
    <location>
        <begin position="76"/>
        <end position="120"/>
    </location>
</feature>
<keyword evidence="4" id="KW-1185">Reference proteome</keyword>
<feature type="compositionally biased region" description="Acidic residues" evidence="1">
    <location>
        <begin position="87"/>
        <end position="104"/>
    </location>
</feature>